<evidence type="ECO:0000256" key="3">
    <source>
        <dbReference type="ARBA" id="ARBA00011738"/>
    </source>
</evidence>
<evidence type="ECO:0000256" key="7">
    <source>
        <dbReference type="ARBA" id="ARBA00023004"/>
    </source>
</evidence>
<dbReference type="Gene3D" id="2.60.120.620">
    <property type="entry name" value="q2cbj1_9rhob like domain"/>
    <property type="match status" value="1"/>
</dbReference>
<comment type="similarity">
    <text evidence="2">Belongs to the PhyH family.</text>
</comment>
<evidence type="ECO:0000256" key="1">
    <source>
        <dbReference type="ARBA" id="ARBA00001962"/>
    </source>
</evidence>
<dbReference type="GO" id="GO:0046872">
    <property type="term" value="F:metal ion binding"/>
    <property type="evidence" value="ECO:0007669"/>
    <property type="project" value="UniProtKB-KW"/>
</dbReference>
<evidence type="ECO:0008006" key="10">
    <source>
        <dbReference type="Google" id="ProtNLM"/>
    </source>
</evidence>
<proteinExistence type="inferred from homology"/>
<dbReference type="SUPFAM" id="SSF51197">
    <property type="entry name" value="Clavaminate synthase-like"/>
    <property type="match status" value="1"/>
</dbReference>
<dbReference type="Proteomes" id="UP000777438">
    <property type="component" value="Unassembled WGS sequence"/>
</dbReference>
<sequence>MVQRIARQAGLEAFVKAVEQDGCVIIQDFTDAESLGQAQTEVQPFLDESAAASRSTVGALNGGTATCTRLIGRSKTVREKFFSDSLYQDIADHFIGLETTHWYGGEPVVTKSHPLLSISITMSSQPGSNAQKLHRDDKNHHAKHARAETYDKGRDMLIGLFVPACDTTKANGATRIVPGSHLWGDERPDFGPDGDDGVVDAELEKGEAFVMLGSLYHGAGRYSLPTGSRTVHIMFMCSGVHRQEEIPFLTYPIEDVKTYSELVRDRLGWKQSEPNLGWVDLKSPEFLLA</sequence>
<protein>
    <recommendedName>
        <fullName evidence="10">Phytanoyl-CoA dioxygenase</fullName>
    </recommendedName>
</protein>
<keyword evidence="9" id="KW-1185">Reference proteome</keyword>
<dbReference type="EMBL" id="JAGPYM010000006">
    <property type="protein sequence ID" value="KAH6893160.1"/>
    <property type="molecule type" value="Genomic_DNA"/>
</dbReference>
<dbReference type="PANTHER" id="PTHR20883">
    <property type="entry name" value="PHYTANOYL-COA DIOXYGENASE DOMAIN CONTAINING 1"/>
    <property type="match status" value="1"/>
</dbReference>
<dbReference type="OrthoDB" id="445007at2759"/>
<keyword evidence="4" id="KW-0479">Metal-binding</keyword>
<dbReference type="GO" id="GO:0051213">
    <property type="term" value="F:dioxygenase activity"/>
    <property type="evidence" value="ECO:0007669"/>
    <property type="project" value="UniProtKB-KW"/>
</dbReference>
<accession>A0A9P9ASS7</accession>
<keyword evidence="7" id="KW-0408">Iron</keyword>
<evidence type="ECO:0000256" key="5">
    <source>
        <dbReference type="ARBA" id="ARBA00022964"/>
    </source>
</evidence>
<keyword evidence="6" id="KW-0560">Oxidoreductase</keyword>
<reference evidence="8 9" key="1">
    <citation type="journal article" date="2021" name="Nat. Commun.">
        <title>Genetic determinants of endophytism in the Arabidopsis root mycobiome.</title>
        <authorList>
            <person name="Mesny F."/>
            <person name="Miyauchi S."/>
            <person name="Thiergart T."/>
            <person name="Pickel B."/>
            <person name="Atanasova L."/>
            <person name="Karlsson M."/>
            <person name="Huettel B."/>
            <person name="Barry K.W."/>
            <person name="Haridas S."/>
            <person name="Chen C."/>
            <person name="Bauer D."/>
            <person name="Andreopoulos W."/>
            <person name="Pangilinan J."/>
            <person name="LaButti K."/>
            <person name="Riley R."/>
            <person name="Lipzen A."/>
            <person name="Clum A."/>
            <person name="Drula E."/>
            <person name="Henrissat B."/>
            <person name="Kohler A."/>
            <person name="Grigoriev I.V."/>
            <person name="Martin F.M."/>
            <person name="Hacquard S."/>
        </authorList>
    </citation>
    <scope>NUCLEOTIDE SEQUENCE [LARGE SCALE GENOMIC DNA]</scope>
    <source>
        <strain evidence="8 9">MPI-CAGE-CH-0241</strain>
    </source>
</reference>
<keyword evidence="5" id="KW-0223">Dioxygenase</keyword>
<dbReference type="PANTHER" id="PTHR20883:SF45">
    <property type="entry name" value="PHYTANOYL-COA DIOXYGENASE FAMILY PROTEIN"/>
    <property type="match status" value="1"/>
</dbReference>
<dbReference type="AlphaFoldDB" id="A0A9P9ASS7"/>
<gene>
    <name evidence="8" type="ORF">B0T10DRAFT_267074</name>
</gene>
<dbReference type="Pfam" id="PF05721">
    <property type="entry name" value="PhyH"/>
    <property type="match status" value="1"/>
</dbReference>
<evidence type="ECO:0000313" key="8">
    <source>
        <dbReference type="EMBL" id="KAH6893160.1"/>
    </source>
</evidence>
<evidence type="ECO:0000313" key="9">
    <source>
        <dbReference type="Proteomes" id="UP000777438"/>
    </source>
</evidence>
<evidence type="ECO:0000256" key="4">
    <source>
        <dbReference type="ARBA" id="ARBA00022723"/>
    </source>
</evidence>
<organism evidence="8 9">
    <name type="scientific">Thelonectria olida</name>
    <dbReference type="NCBI Taxonomy" id="1576542"/>
    <lineage>
        <taxon>Eukaryota</taxon>
        <taxon>Fungi</taxon>
        <taxon>Dikarya</taxon>
        <taxon>Ascomycota</taxon>
        <taxon>Pezizomycotina</taxon>
        <taxon>Sordariomycetes</taxon>
        <taxon>Hypocreomycetidae</taxon>
        <taxon>Hypocreales</taxon>
        <taxon>Nectriaceae</taxon>
        <taxon>Thelonectria</taxon>
    </lineage>
</organism>
<comment type="subunit">
    <text evidence="3">Homodimer.</text>
</comment>
<name>A0A9P9ASS7_9HYPO</name>
<comment type="caution">
    <text evidence="8">The sequence shown here is derived from an EMBL/GenBank/DDBJ whole genome shotgun (WGS) entry which is preliminary data.</text>
</comment>
<dbReference type="InterPro" id="IPR008775">
    <property type="entry name" value="Phytyl_CoA_dOase-like"/>
</dbReference>
<evidence type="ECO:0000256" key="2">
    <source>
        <dbReference type="ARBA" id="ARBA00005830"/>
    </source>
</evidence>
<evidence type="ECO:0000256" key="6">
    <source>
        <dbReference type="ARBA" id="ARBA00023002"/>
    </source>
</evidence>
<comment type="cofactor">
    <cofactor evidence="1">
        <name>Fe cation</name>
        <dbReference type="ChEBI" id="CHEBI:24875"/>
    </cofactor>
</comment>